<evidence type="ECO:0000256" key="2">
    <source>
        <dbReference type="ARBA" id="ARBA00010871"/>
    </source>
</evidence>
<dbReference type="Proteomes" id="UP000013782">
    <property type="component" value="Unassembled WGS sequence"/>
</dbReference>
<feature type="binding site" evidence="14">
    <location>
        <position position="307"/>
    </location>
    <ligand>
        <name>Mg(2+)</name>
        <dbReference type="ChEBI" id="CHEBI:18420"/>
        <label>2</label>
    </ligand>
</feature>
<dbReference type="HAMAP" id="MF_00047">
    <property type="entry name" value="Dala_Dala_lig"/>
    <property type="match status" value="1"/>
</dbReference>
<dbReference type="GO" id="GO:0005829">
    <property type="term" value="C:cytosol"/>
    <property type="evidence" value="ECO:0007669"/>
    <property type="project" value="TreeGrafter"/>
</dbReference>
<dbReference type="NCBIfam" id="NF000207">
    <property type="entry name" value="D_ala_D_ser"/>
    <property type="match status" value="1"/>
</dbReference>
<comment type="catalytic activity">
    <reaction evidence="12">
        <text>2 D-alanine + ATP = D-alanyl-D-alanine + ADP + phosphate + H(+)</text>
        <dbReference type="Rhea" id="RHEA:11224"/>
        <dbReference type="ChEBI" id="CHEBI:15378"/>
        <dbReference type="ChEBI" id="CHEBI:30616"/>
        <dbReference type="ChEBI" id="CHEBI:43474"/>
        <dbReference type="ChEBI" id="CHEBI:57416"/>
        <dbReference type="ChEBI" id="CHEBI:57822"/>
        <dbReference type="ChEBI" id="CHEBI:456216"/>
        <dbReference type="EC" id="6.3.2.4"/>
    </reaction>
</comment>
<evidence type="ECO:0000256" key="12">
    <source>
        <dbReference type="HAMAP-Rule" id="MF_00047"/>
    </source>
</evidence>
<evidence type="ECO:0000256" key="5">
    <source>
        <dbReference type="ARBA" id="ARBA00022741"/>
    </source>
</evidence>
<feature type="binding site" evidence="14">
    <location>
        <position position="292"/>
    </location>
    <ligand>
        <name>Mg(2+)</name>
        <dbReference type="ChEBI" id="CHEBI:18420"/>
        <label>1</label>
    </ligand>
</feature>
<name>R2Q2Q3_9ENTE</name>
<dbReference type="GO" id="GO:0071555">
    <property type="term" value="P:cell wall organization"/>
    <property type="evidence" value="ECO:0007669"/>
    <property type="project" value="UniProtKB-KW"/>
</dbReference>
<keyword evidence="6 15" id="KW-0067">ATP-binding</keyword>
<evidence type="ECO:0000256" key="9">
    <source>
        <dbReference type="ARBA" id="ARBA00022984"/>
    </source>
</evidence>
<keyword evidence="11 12" id="KW-0961">Cell wall biogenesis/degradation</keyword>
<dbReference type="InterPro" id="IPR011127">
    <property type="entry name" value="Dala_Dala_lig_N"/>
</dbReference>
<evidence type="ECO:0000256" key="6">
    <source>
        <dbReference type="ARBA" id="ARBA00022840"/>
    </source>
</evidence>
<evidence type="ECO:0000259" key="16">
    <source>
        <dbReference type="PROSITE" id="PS50975"/>
    </source>
</evidence>
<feature type="active site" evidence="13">
    <location>
        <position position="14"/>
    </location>
</feature>
<evidence type="ECO:0000313" key="17">
    <source>
        <dbReference type="EMBL" id="EOH90852.1"/>
    </source>
</evidence>
<dbReference type="EMBL" id="AJAQ01000035">
    <property type="protein sequence ID" value="EOH90852.1"/>
    <property type="molecule type" value="Genomic_DNA"/>
</dbReference>
<dbReference type="SUPFAM" id="SSF52440">
    <property type="entry name" value="PreATP-grasp domain"/>
    <property type="match status" value="1"/>
</dbReference>
<feature type="binding site" evidence="14">
    <location>
        <position position="305"/>
    </location>
    <ligand>
        <name>Mg(2+)</name>
        <dbReference type="ChEBI" id="CHEBI:18420"/>
        <label>2</label>
    </ligand>
</feature>
<dbReference type="InterPro" id="IPR005905">
    <property type="entry name" value="D_ala_D_ala"/>
</dbReference>
<keyword evidence="18" id="KW-1185">Reference proteome</keyword>
<dbReference type="HOGENOM" id="CLU_039268_0_0_9"/>
<dbReference type="NCBIfam" id="NF002528">
    <property type="entry name" value="PRK01966.1-4"/>
    <property type="match status" value="1"/>
</dbReference>
<dbReference type="PROSITE" id="PS00844">
    <property type="entry name" value="DALA_DALA_LIGASE_2"/>
    <property type="match status" value="1"/>
</dbReference>
<dbReference type="InterPro" id="IPR016185">
    <property type="entry name" value="PreATP-grasp_dom_sf"/>
</dbReference>
<dbReference type="Gene3D" id="3.30.1490.20">
    <property type="entry name" value="ATP-grasp fold, A domain"/>
    <property type="match status" value="1"/>
</dbReference>
<dbReference type="PROSITE" id="PS00843">
    <property type="entry name" value="DALA_DALA_LIGASE_1"/>
    <property type="match status" value="1"/>
</dbReference>
<dbReference type="InterPro" id="IPR013815">
    <property type="entry name" value="ATP_grasp_subdomain_1"/>
</dbReference>
<gene>
    <name evidence="12" type="primary">ddl</name>
    <name evidence="17" type="ORF">UAU_03391</name>
</gene>
<dbReference type="eggNOG" id="COG1181">
    <property type="taxonomic scope" value="Bacteria"/>
</dbReference>
<dbReference type="GO" id="GO:0008716">
    <property type="term" value="F:D-alanine-D-alanine ligase activity"/>
    <property type="evidence" value="ECO:0007669"/>
    <property type="project" value="UniProtKB-UniRule"/>
</dbReference>
<evidence type="ECO:0000256" key="1">
    <source>
        <dbReference type="ARBA" id="ARBA00001936"/>
    </source>
</evidence>
<dbReference type="PIRSF" id="PIRSF039102">
    <property type="entry name" value="Ddl/VanB"/>
    <property type="match status" value="1"/>
</dbReference>
<evidence type="ECO:0000256" key="4">
    <source>
        <dbReference type="ARBA" id="ARBA00022723"/>
    </source>
</evidence>
<comment type="cofactor">
    <cofactor evidence="14">
        <name>Mg(2+)</name>
        <dbReference type="ChEBI" id="CHEBI:18420"/>
    </cofactor>
    <cofactor evidence="14">
        <name>Mn(2+)</name>
        <dbReference type="ChEBI" id="CHEBI:29035"/>
    </cofactor>
    <text evidence="14">Binds 2 magnesium or manganese ions per subunit.</text>
</comment>
<dbReference type="AlphaFoldDB" id="R2Q2Q3"/>
<organism evidence="17 18">
    <name type="scientific">Enterococcus pallens ATCC BAA-351</name>
    <dbReference type="NCBI Taxonomy" id="1158607"/>
    <lineage>
        <taxon>Bacteria</taxon>
        <taxon>Bacillati</taxon>
        <taxon>Bacillota</taxon>
        <taxon>Bacilli</taxon>
        <taxon>Lactobacillales</taxon>
        <taxon>Enterococcaceae</taxon>
        <taxon>Enterococcus</taxon>
    </lineage>
</organism>
<keyword evidence="9 12" id="KW-0573">Peptidoglycan synthesis</keyword>
<comment type="similarity">
    <text evidence="2 12">Belongs to the D-alanine--D-alanine ligase family.</text>
</comment>
<dbReference type="UniPathway" id="UPA00219"/>
<evidence type="ECO:0000256" key="10">
    <source>
        <dbReference type="ARBA" id="ARBA00023211"/>
    </source>
</evidence>
<comment type="subcellular location">
    <subcellularLocation>
        <location evidence="12">Cytoplasm</location>
    </subcellularLocation>
</comment>
<dbReference type="FunFam" id="3.30.470.20:FF:000008">
    <property type="entry name" value="D-alanine--D-alanine ligase"/>
    <property type="match status" value="1"/>
</dbReference>
<feature type="domain" description="ATP-grasp" evidence="16">
    <location>
        <begin position="137"/>
        <end position="338"/>
    </location>
</feature>
<dbReference type="Gene3D" id="3.40.50.20">
    <property type="match status" value="1"/>
</dbReference>
<dbReference type="PANTHER" id="PTHR23132">
    <property type="entry name" value="D-ALANINE--D-ALANINE LIGASE"/>
    <property type="match status" value="1"/>
</dbReference>
<evidence type="ECO:0000256" key="14">
    <source>
        <dbReference type="PIRSR" id="PIRSR039102-3"/>
    </source>
</evidence>
<evidence type="ECO:0000256" key="11">
    <source>
        <dbReference type="ARBA" id="ARBA00023316"/>
    </source>
</evidence>
<dbReference type="InterPro" id="IPR011095">
    <property type="entry name" value="Dala_Dala_lig_C"/>
</dbReference>
<comment type="function">
    <text evidence="12">Cell wall formation.</text>
</comment>
<sequence length="353" mass="38974">MKKVAILFGGVSAEYEVSLKSAAAIIETLAFTEYEVVKIGITEAGSWYLVEGTVDEIRNDTWLSAETCKEVAVDFDQKGFVLTDSGKLLKVDTLFPVLHGGYGENGAMQGLLEMMDIPYVGCGVAASAISMNKRMLHQFAETLGIKSTPSIIVQNEKDRAKLESFIEVHGFPLYIKPNEAGSSKGISKVNERSELSQALREAAKYDSQLLIQKEVKGIEIGCGILGNEELIIGECDQISLVDGFFDYEEKYNLVTAEIILPAKIPLTTKKKIQDDAQKLYLSLGCTGLARIDFFLAEDGAILLNEINTMPGFTAHSRFPMMMKEIGLDYKEMIKKLLTLAVENHEKKLFKACK</sequence>
<dbReference type="Gene3D" id="3.30.470.20">
    <property type="entry name" value="ATP-grasp fold, B domain"/>
    <property type="match status" value="1"/>
</dbReference>
<comment type="cofactor">
    <cofactor evidence="1">
        <name>Mn(2+)</name>
        <dbReference type="ChEBI" id="CHEBI:29035"/>
    </cofactor>
</comment>
<evidence type="ECO:0000256" key="8">
    <source>
        <dbReference type="ARBA" id="ARBA00022960"/>
    </source>
</evidence>
<evidence type="ECO:0000256" key="15">
    <source>
        <dbReference type="PROSITE-ProRule" id="PRU00409"/>
    </source>
</evidence>
<feature type="active site" evidence="13">
    <location>
        <position position="316"/>
    </location>
</feature>
<accession>R2Q2Q3</accession>
<keyword evidence="3 12" id="KW-0436">Ligase</keyword>
<dbReference type="InterPro" id="IPR000291">
    <property type="entry name" value="D-Ala_lig_Van_CS"/>
</dbReference>
<keyword evidence="5 15" id="KW-0547">Nucleotide-binding</keyword>
<keyword evidence="7 14" id="KW-0460">Magnesium</keyword>
<evidence type="ECO:0000256" key="3">
    <source>
        <dbReference type="ARBA" id="ARBA00022598"/>
    </source>
</evidence>
<keyword evidence="10 14" id="KW-0464">Manganese</keyword>
<dbReference type="GO" id="GO:0009252">
    <property type="term" value="P:peptidoglycan biosynthetic process"/>
    <property type="evidence" value="ECO:0007669"/>
    <property type="project" value="UniProtKB-UniRule"/>
</dbReference>
<comment type="pathway">
    <text evidence="12">Cell wall biogenesis; peptidoglycan biosynthesis.</text>
</comment>
<keyword evidence="12" id="KW-0963">Cytoplasm</keyword>
<dbReference type="InterPro" id="IPR058167">
    <property type="entry name" value="VanC1/2"/>
</dbReference>
<dbReference type="GO" id="GO:0046872">
    <property type="term" value="F:metal ion binding"/>
    <property type="evidence" value="ECO:0007669"/>
    <property type="project" value="UniProtKB-KW"/>
</dbReference>
<dbReference type="InterPro" id="IPR011761">
    <property type="entry name" value="ATP-grasp"/>
</dbReference>
<dbReference type="GO" id="GO:0008360">
    <property type="term" value="P:regulation of cell shape"/>
    <property type="evidence" value="ECO:0007669"/>
    <property type="project" value="UniProtKB-KW"/>
</dbReference>
<dbReference type="PROSITE" id="PS50975">
    <property type="entry name" value="ATP_GRASP"/>
    <property type="match status" value="1"/>
</dbReference>
<comment type="caution">
    <text evidence="17">The sequence shown here is derived from an EMBL/GenBank/DDBJ whole genome shotgun (WGS) entry which is preliminary data.</text>
</comment>
<proteinExistence type="inferred from homology"/>
<dbReference type="OrthoDB" id="9813261at2"/>
<keyword evidence="8 12" id="KW-0133">Cell shape</keyword>
<dbReference type="STRING" id="160454.RV10_GL002468"/>
<keyword evidence="4 14" id="KW-0479">Metal-binding</keyword>
<dbReference type="EC" id="6.3.2.4" evidence="12"/>
<feature type="binding site" evidence="14">
    <location>
        <position position="305"/>
    </location>
    <ligand>
        <name>Mg(2+)</name>
        <dbReference type="ChEBI" id="CHEBI:18420"/>
        <label>1</label>
    </ligand>
</feature>
<dbReference type="PATRIC" id="fig|1158607.3.peg.3381"/>
<dbReference type="Pfam" id="PF01820">
    <property type="entry name" value="Dala_Dala_lig_N"/>
    <property type="match status" value="1"/>
</dbReference>
<dbReference type="GO" id="GO:0005524">
    <property type="term" value="F:ATP binding"/>
    <property type="evidence" value="ECO:0007669"/>
    <property type="project" value="UniProtKB-UniRule"/>
</dbReference>
<evidence type="ECO:0000313" key="18">
    <source>
        <dbReference type="Proteomes" id="UP000013782"/>
    </source>
</evidence>
<dbReference type="NCBIfam" id="TIGR01205">
    <property type="entry name" value="D_ala_D_alaTIGR"/>
    <property type="match status" value="1"/>
</dbReference>
<dbReference type="PANTHER" id="PTHR23132:SF25">
    <property type="entry name" value="D-ALANINE--D-ALANINE LIGASE A"/>
    <property type="match status" value="1"/>
</dbReference>
<dbReference type="SUPFAM" id="SSF56059">
    <property type="entry name" value="Glutathione synthetase ATP-binding domain-like"/>
    <property type="match status" value="1"/>
</dbReference>
<reference evidence="17 18" key="1">
    <citation type="submission" date="2013-02" db="EMBL/GenBank/DDBJ databases">
        <title>The Genome Sequence of Enterococcus pallens BAA-351.</title>
        <authorList>
            <consortium name="The Broad Institute Genome Sequencing Platform"/>
            <consortium name="The Broad Institute Genome Sequencing Center for Infectious Disease"/>
            <person name="Earl A.M."/>
            <person name="Gilmore M.S."/>
            <person name="Lebreton F."/>
            <person name="Walker B."/>
            <person name="Young S.K."/>
            <person name="Zeng Q."/>
            <person name="Gargeya S."/>
            <person name="Fitzgerald M."/>
            <person name="Haas B."/>
            <person name="Abouelleil A."/>
            <person name="Alvarado L."/>
            <person name="Arachchi H.M."/>
            <person name="Berlin A.M."/>
            <person name="Chapman S.B."/>
            <person name="Dewar J."/>
            <person name="Goldberg J."/>
            <person name="Griggs A."/>
            <person name="Gujja S."/>
            <person name="Hansen M."/>
            <person name="Howarth C."/>
            <person name="Imamovic A."/>
            <person name="Larimer J."/>
            <person name="McCowan C."/>
            <person name="Murphy C."/>
            <person name="Neiman D."/>
            <person name="Pearson M."/>
            <person name="Priest M."/>
            <person name="Roberts A."/>
            <person name="Saif S."/>
            <person name="Shea T."/>
            <person name="Sisk P."/>
            <person name="Sykes S."/>
            <person name="Wortman J."/>
            <person name="Nusbaum C."/>
            <person name="Birren B."/>
        </authorList>
    </citation>
    <scope>NUCLEOTIDE SEQUENCE [LARGE SCALE GENOMIC DNA]</scope>
    <source>
        <strain evidence="17 18">ATCC BAA-351</strain>
    </source>
</reference>
<feature type="active site" evidence="13">
    <location>
        <position position="182"/>
    </location>
</feature>
<protein>
    <recommendedName>
        <fullName evidence="12">D-alanine--D-alanine ligase</fullName>
        <ecNumber evidence="12">6.3.2.4</ecNumber>
    </recommendedName>
    <alternativeName>
        <fullName evidence="12">D-Ala-D-Ala ligase</fullName>
    </alternativeName>
    <alternativeName>
        <fullName evidence="12">D-alanylalanine synthetase</fullName>
    </alternativeName>
</protein>
<dbReference type="Pfam" id="PF07478">
    <property type="entry name" value="Dala_Dala_lig_C"/>
    <property type="match status" value="1"/>
</dbReference>
<evidence type="ECO:0000256" key="7">
    <source>
        <dbReference type="ARBA" id="ARBA00022842"/>
    </source>
</evidence>
<evidence type="ECO:0000256" key="13">
    <source>
        <dbReference type="PIRSR" id="PIRSR039102-1"/>
    </source>
</evidence>
<dbReference type="RefSeq" id="WP_010758368.1">
    <property type="nucleotide sequence ID" value="NZ_ASWD01000004.1"/>
</dbReference>